<dbReference type="EMBL" id="FTMC01000016">
    <property type="protein sequence ID" value="SIR18438.1"/>
    <property type="molecule type" value="Genomic_DNA"/>
</dbReference>
<evidence type="ECO:0000259" key="1">
    <source>
        <dbReference type="Pfam" id="PF07238"/>
    </source>
</evidence>
<reference evidence="2 3" key="1">
    <citation type="submission" date="2017-01" db="EMBL/GenBank/DDBJ databases">
        <authorList>
            <person name="Mah S.A."/>
            <person name="Swanson W.J."/>
            <person name="Moy G.W."/>
            <person name="Vacquier V.D."/>
        </authorList>
    </citation>
    <scope>NUCLEOTIDE SEQUENCE [LARGE SCALE GENOMIC DNA]</scope>
    <source>
        <strain evidence="2 3">ATCC 29606</strain>
    </source>
</reference>
<protein>
    <submittedName>
        <fullName evidence="2">PilZ domain-containing protein</fullName>
    </submittedName>
</protein>
<evidence type="ECO:0000313" key="2">
    <source>
        <dbReference type="EMBL" id="SIR18438.1"/>
    </source>
</evidence>
<feature type="domain" description="PilZ" evidence="1">
    <location>
        <begin position="2"/>
        <end position="103"/>
    </location>
</feature>
<dbReference type="InterPro" id="IPR009875">
    <property type="entry name" value="PilZ_domain"/>
</dbReference>
<organism evidence="2 3">
    <name type="scientific">Pseudomonas flexibilis</name>
    <dbReference type="NCBI Taxonomy" id="706570"/>
    <lineage>
        <taxon>Bacteria</taxon>
        <taxon>Pseudomonadati</taxon>
        <taxon>Pseudomonadota</taxon>
        <taxon>Gammaproteobacteria</taxon>
        <taxon>Pseudomonadales</taxon>
        <taxon>Pseudomonadaceae</taxon>
        <taxon>Pseudomonas</taxon>
    </lineage>
</organism>
<dbReference type="GO" id="GO:0035438">
    <property type="term" value="F:cyclic-di-GMP binding"/>
    <property type="evidence" value="ECO:0007669"/>
    <property type="project" value="InterPro"/>
</dbReference>
<name>A0A1N6YUX4_9PSED</name>
<gene>
    <name evidence="2" type="ORF">SAMN05421672_11630</name>
</gene>
<dbReference type="AlphaFoldDB" id="A0A1N6YUX4"/>
<sequence length="121" mass="13822">MRKFSRFPFIKGMRIDVRDPARNVSLGYAADVSLGGLRLIGEETFTAGEQYEIVLEVPKNDLTPEQQIPLTVICQWTRKNFRRGYEQGLRVLEPSRAFENLVKSLSHSLGLSETSLPKRRV</sequence>
<accession>A0A1N6YUX4</accession>
<proteinExistence type="predicted"/>
<dbReference type="Proteomes" id="UP000186079">
    <property type="component" value="Unassembled WGS sequence"/>
</dbReference>
<dbReference type="RefSeq" id="WP_051587347.1">
    <property type="nucleotide sequence ID" value="NZ_FTMC01000016.1"/>
</dbReference>
<evidence type="ECO:0000313" key="3">
    <source>
        <dbReference type="Proteomes" id="UP000186079"/>
    </source>
</evidence>
<dbReference type="SUPFAM" id="SSF141371">
    <property type="entry name" value="PilZ domain-like"/>
    <property type="match status" value="1"/>
</dbReference>
<dbReference type="Pfam" id="PF07238">
    <property type="entry name" value="PilZ"/>
    <property type="match status" value="1"/>
</dbReference>